<dbReference type="PANTHER" id="PTHR33734">
    <property type="entry name" value="LYSM DOMAIN-CONTAINING GPI-ANCHORED PROTEIN 2"/>
    <property type="match status" value="1"/>
</dbReference>
<dbReference type="InterPro" id="IPR042047">
    <property type="entry name" value="SleB_dom1"/>
</dbReference>
<feature type="domain" description="LysM" evidence="2">
    <location>
        <begin position="73"/>
        <end position="116"/>
    </location>
</feature>
<dbReference type="PANTHER" id="PTHR33734:SF22">
    <property type="entry name" value="MEMBRANE-BOUND LYTIC MUREIN TRANSGLYCOSYLASE D"/>
    <property type="match status" value="1"/>
</dbReference>
<evidence type="ECO:0000256" key="1">
    <source>
        <dbReference type="SAM" id="SignalP"/>
    </source>
</evidence>
<dbReference type="Gene3D" id="3.10.350.10">
    <property type="entry name" value="LysM domain"/>
    <property type="match status" value="2"/>
</dbReference>
<evidence type="ECO:0000313" key="4">
    <source>
        <dbReference type="Proteomes" id="UP000239549"/>
    </source>
</evidence>
<dbReference type="PROSITE" id="PS51782">
    <property type="entry name" value="LYSM"/>
    <property type="match status" value="2"/>
</dbReference>
<dbReference type="Gene3D" id="1.10.10.2520">
    <property type="entry name" value="Cell wall hydrolase SleB, domain 1"/>
    <property type="match status" value="1"/>
</dbReference>
<dbReference type="Pfam" id="PF07486">
    <property type="entry name" value="Hydrolase_2"/>
    <property type="match status" value="1"/>
</dbReference>
<protein>
    <submittedName>
        <fullName evidence="3">Spore cortex-lytic enzyme SleB</fullName>
    </submittedName>
</protein>
<feature type="signal peptide" evidence="1">
    <location>
        <begin position="1"/>
        <end position="25"/>
    </location>
</feature>
<dbReference type="Proteomes" id="UP000239549">
    <property type="component" value="Unassembled WGS sequence"/>
</dbReference>
<evidence type="ECO:0000313" key="3">
    <source>
        <dbReference type="EMBL" id="GBF34072.1"/>
    </source>
</evidence>
<keyword evidence="1" id="KW-0732">Signal</keyword>
<accession>A0A2L2XD63</accession>
<dbReference type="InterPro" id="IPR011105">
    <property type="entry name" value="Cell_wall_hydrolase_SleB"/>
</dbReference>
<dbReference type="SMART" id="SM00257">
    <property type="entry name" value="LysM"/>
    <property type="match status" value="2"/>
</dbReference>
<name>A0A2L2XD63_9FIRM</name>
<feature type="domain" description="LysM" evidence="2">
    <location>
        <begin position="26"/>
        <end position="69"/>
    </location>
</feature>
<feature type="chain" id="PRO_5014856682" evidence="1">
    <location>
        <begin position="26"/>
        <end position="259"/>
    </location>
</feature>
<sequence>MKATKKMLTLLCLAVFIMLPGAANAVSHVVEPGETLYTIGQKYGVTYQRIKESNGLKSDSIYPGQRLNIENGLKYTVVPGDSLYNISKKFGVTVNKLMQDNGLKNSYIYPGQVLAIGTGGTAQAQSSPSRSGYAGNSTSRSEFDLLARIISAEADSESYETKVAVGAVILNRTRSGLFPDTIPGVVYQVDNGGKYQFEPVLNGWINQPASQSAMNAARDALNGWDPTNGALYFFESWVPNNFLQSRPLSKVMDSFTFTY</sequence>
<organism evidence="3 4">
    <name type="scientific">Desulfocucumis palustris</name>
    <dbReference type="NCBI Taxonomy" id="1898651"/>
    <lineage>
        <taxon>Bacteria</taxon>
        <taxon>Bacillati</taxon>
        <taxon>Bacillota</taxon>
        <taxon>Clostridia</taxon>
        <taxon>Eubacteriales</taxon>
        <taxon>Desulfocucumaceae</taxon>
        <taxon>Desulfocucumis</taxon>
    </lineage>
</organism>
<dbReference type="EMBL" id="BFAV01000126">
    <property type="protein sequence ID" value="GBF34072.1"/>
    <property type="molecule type" value="Genomic_DNA"/>
</dbReference>
<dbReference type="GO" id="GO:0008932">
    <property type="term" value="F:lytic endotransglycosylase activity"/>
    <property type="evidence" value="ECO:0007669"/>
    <property type="project" value="TreeGrafter"/>
</dbReference>
<dbReference type="CDD" id="cd00118">
    <property type="entry name" value="LysM"/>
    <property type="match status" value="2"/>
</dbReference>
<dbReference type="AlphaFoldDB" id="A0A2L2XD63"/>
<reference evidence="4" key="1">
    <citation type="submission" date="2018-02" db="EMBL/GenBank/DDBJ databases">
        <title>Genome sequence of Desulfocucumis palustris strain NAW-5.</title>
        <authorList>
            <person name="Watanabe M."/>
            <person name="Kojima H."/>
            <person name="Fukui M."/>
        </authorList>
    </citation>
    <scope>NUCLEOTIDE SEQUENCE [LARGE SCALE GENOMIC DNA]</scope>
    <source>
        <strain evidence="4">NAW-5</strain>
    </source>
</reference>
<keyword evidence="4" id="KW-1185">Reference proteome</keyword>
<evidence type="ECO:0000259" key="2">
    <source>
        <dbReference type="PROSITE" id="PS51782"/>
    </source>
</evidence>
<dbReference type="SUPFAM" id="SSF54106">
    <property type="entry name" value="LysM domain"/>
    <property type="match status" value="2"/>
</dbReference>
<dbReference type="RefSeq" id="WP_231702742.1">
    <property type="nucleotide sequence ID" value="NZ_BFAV01000126.1"/>
</dbReference>
<dbReference type="InterPro" id="IPR036779">
    <property type="entry name" value="LysM_dom_sf"/>
</dbReference>
<dbReference type="InterPro" id="IPR018392">
    <property type="entry name" value="LysM"/>
</dbReference>
<gene>
    <name evidence="3" type="ORF">DCCM_3184</name>
</gene>
<dbReference type="GO" id="GO:0016787">
    <property type="term" value="F:hydrolase activity"/>
    <property type="evidence" value="ECO:0007669"/>
    <property type="project" value="InterPro"/>
</dbReference>
<proteinExistence type="predicted"/>
<comment type="caution">
    <text evidence="3">The sequence shown here is derived from an EMBL/GenBank/DDBJ whole genome shotgun (WGS) entry which is preliminary data.</text>
</comment>
<dbReference type="Pfam" id="PF01476">
    <property type="entry name" value="LysM"/>
    <property type="match status" value="2"/>
</dbReference>